<keyword evidence="1" id="KW-0472">Membrane</keyword>
<dbReference type="Gene3D" id="2.40.50.90">
    <property type="match status" value="1"/>
</dbReference>
<keyword evidence="1" id="KW-0812">Transmembrane</keyword>
<organism evidence="2 3">
    <name type="scientific">Brevundimonas diminuta</name>
    <name type="common">Pseudomonas diminuta</name>
    <dbReference type="NCBI Taxonomy" id="293"/>
    <lineage>
        <taxon>Bacteria</taxon>
        <taxon>Pseudomonadati</taxon>
        <taxon>Pseudomonadota</taxon>
        <taxon>Alphaproteobacteria</taxon>
        <taxon>Caulobacterales</taxon>
        <taxon>Caulobacteraceae</taxon>
        <taxon>Brevundimonas</taxon>
    </lineage>
</organism>
<dbReference type="EMBL" id="UAQM01000051">
    <property type="protein sequence ID" value="SPU46989.1"/>
    <property type="molecule type" value="Genomic_DNA"/>
</dbReference>
<dbReference type="Proteomes" id="UP000250358">
    <property type="component" value="Unassembled WGS sequence"/>
</dbReference>
<dbReference type="InterPro" id="IPR035437">
    <property type="entry name" value="SNase_OB-fold_sf"/>
</dbReference>
<name>A0A2X1ASG3_BREDI</name>
<reference evidence="2 3" key="1">
    <citation type="submission" date="2018-06" db="EMBL/GenBank/DDBJ databases">
        <authorList>
            <consortium name="Pathogen Informatics"/>
            <person name="Doyle S."/>
        </authorList>
    </citation>
    <scope>NUCLEOTIDE SEQUENCE [LARGE SCALE GENOMIC DNA]</scope>
    <source>
        <strain evidence="2 3">NCTC11165</strain>
    </source>
</reference>
<feature type="transmembrane region" description="Helical" evidence="1">
    <location>
        <begin position="21"/>
        <end position="42"/>
    </location>
</feature>
<evidence type="ECO:0000313" key="3">
    <source>
        <dbReference type="Proteomes" id="UP000250358"/>
    </source>
</evidence>
<dbReference type="AlphaFoldDB" id="A0A2X1ASG3"/>
<gene>
    <name evidence="2" type="ORF">NCTC11165_03345</name>
</gene>
<evidence type="ECO:0000256" key="1">
    <source>
        <dbReference type="SAM" id="Phobius"/>
    </source>
</evidence>
<proteinExistence type="predicted"/>
<accession>A0A2X1ASG3</accession>
<sequence>MKYIYVRPMKRRPKARLLRSDAKFIATVAGVAFAAFVGTMVWPRGGEVETAQAAAPSYDFACDVAYVNDGDTLRCEDGTRVRIHAIAARESDNTCSPGHPCPTASADESKAALERLAGDRITCIQTGTSYKRVTAICHNVSGVEINCAMVQTGAAALWDKFNRERAICSGRN</sequence>
<evidence type="ECO:0000313" key="2">
    <source>
        <dbReference type="EMBL" id="SPU46989.1"/>
    </source>
</evidence>
<dbReference type="SUPFAM" id="SSF50199">
    <property type="entry name" value="Staphylococcal nuclease"/>
    <property type="match status" value="1"/>
</dbReference>
<evidence type="ECO:0008006" key="4">
    <source>
        <dbReference type="Google" id="ProtNLM"/>
    </source>
</evidence>
<keyword evidence="1" id="KW-1133">Transmembrane helix</keyword>
<protein>
    <recommendedName>
        <fullName evidence="4">TNase-like domain-containing protein</fullName>
    </recommendedName>
</protein>
<dbReference type="RefSeq" id="WP_128116612.1">
    <property type="nucleotide sequence ID" value="NZ_UAQM01000051.1"/>
</dbReference>